<feature type="binding site" evidence="6">
    <location>
        <position position="278"/>
    </location>
    <ligand>
        <name>substrate</name>
    </ligand>
</feature>
<feature type="binding site" evidence="6">
    <location>
        <position position="232"/>
    </location>
    <ligand>
        <name>Zn(2+)</name>
        <dbReference type="ChEBI" id="CHEBI:29105"/>
        <label>2</label>
    </ligand>
</feature>
<evidence type="ECO:0000256" key="5">
    <source>
        <dbReference type="ARBA" id="ARBA00022975"/>
    </source>
</evidence>
<keyword evidence="6" id="KW-0862">Zinc</keyword>
<dbReference type="InterPro" id="IPR011059">
    <property type="entry name" value="Metal-dep_hydrolase_composite"/>
</dbReference>
<feature type="binding site" evidence="6">
    <location>
        <position position="152"/>
    </location>
    <ligand>
        <name>Zn(2+)</name>
        <dbReference type="ChEBI" id="CHEBI:29105"/>
        <label>1</label>
    </ligand>
</feature>
<dbReference type="PANTHER" id="PTHR43668:SF2">
    <property type="entry name" value="ALLANTOINASE"/>
    <property type="match status" value="1"/>
</dbReference>
<dbReference type="GO" id="GO:0004151">
    <property type="term" value="F:dihydroorotase activity"/>
    <property type="evidence" value="ECO:0007669"/>
    <property type="project" value="UniProtKB-UniRule"/>
</dbReference>
<keyword evidence="4 6" id="KW-0378">Hydrolase</keyword>
<dbReference type="InterPro" id="IPR004722">
    <property type="entry name" value="DHOase"/>
</dbReference>
<feature type="binding site" evidence="6">
    <location>
        <position position="309"/>
    </location>
    <ligand>
        <name>substrate</name>
    </ligand>
</feature>
<dbReference type="Pfam" id="PF12890">
    <property type="entry name" value="DHOase"/>
    <property type="match status" value="1"/>
</dbReference>
<evidence type="ECO:0000313" key="9">
    <source>
        <dbReference type="Proteomes" id="UP000231267"/>
    </source>
</evidence>
<feature type="active site" evidence="6">
    <location>
        <position position="305"/>
    </location>
</feature>
<dbReference type="InterPro" id="IPR032466">
    <property type="entry name" value="Metal_Hydrolase"/>
</dbReference>
<keyword evidence="3 6" id="KW-0479">Metal-binding</keyword>
<accession>A0A2J0LFS8</accession>
<evidence type="ECO:0000256" key="1">
    <source>
        <dbReference type="ARBA" id="ARBA00002368"/>
    </source>
</evidence>
<feature type="binding site" evidence="6">
    <location>
        <position position="94"/>
    </location>
    <ligand>
        <name>substrate</name>
    </ligand>
</feature>
<evidence type="ECO:0000313" key="8">
    <source>
        <dbReference type="EMBL" id="PIW66698.1"/>
    </source>
</evidence>
<dbReference type="CDD" id="cd01317">
    <property type="entry name" value="DHOase_IIa"/>
    <property type="match status" value="1"/>
</dbReference>
<evidence type="ECO:0000259" key="7">
    <source>
        <dbReference type="Pfam" id="PF12890"/>
    </source>
</evidence>
<dbReference type="AlphaFoldDB" id="A0A2J0LFS8"/>
<comment type="cofactor">
    <cofactor evidence="6">
        <name>Zn(2+)</name>
        <dbReference type="ChEBI" id="CHEBI:29105"/>
    </cofactor>
    <text evidence="6">Binds 2 Zn(2+) ions per subunit.</text>
</comment>
<dbReference type="PANTHER" id="PTHR43668">
    <property type="entry name" value="ALLANTOINASE"/>
    <property type="match status" value="1"/>
</dbReference>
<dbReference type="Gene3D" id="3.20.20.140">
    <property type="entry name" value="Metal-dependent hydrolases"/>
    <property type="match status" value="1"/>
</dbReference>
<comment type="catalytic activity">
    <reaction evidence="6">
        <text>(S)-dihydroorotate + H2O = N-carbamoyl-L-aspartate + H(+)</text>
        <dbReference type="Rhea" id="RHEA:24296"/>
        <dbReference type="ChEBI" id="CHEBI:15377"/>
        <dbReference type="ChEBI" id="CHEBI:15378"/>
        <dbReference type="ChEBI" id="CHEBI:30864"/>
        <dbReference type="ChEBI" id="CHEBI:32814"/>
        <dbReference type="EC" id="3.5.2.3"/>
    </reaction>
</comment>
<dbReference type="GO" id="GO:0006145">
    <property type="term" value="P:purine nucleobase catabolic process"/>
    <property type="evidence" value="ECO:0007669"/>
    <property type="project" value="TreeGrafter"/>
</dbReference>
<dbReference type="EC" id="3.5.2.3" evidence="6"/>
<dbReference type="GO" id="GO:0008270">
    <property type="term" value="F:zinc ion binding"/>
    <property type="evidence" value="ECO:0007669"/>
    <property type="project" value="UniProtKB-UniRule"/>
</dbReference>
<dbReference type="InterPro" id="IPR050138">
    <property type="entry name" value="DHOase/Allantoinase_Hydrolase"/>
</dbReference>
<reference evidence="8 9" key="1">
    <citation type="submission" date="2017-09" db="EMBL/GenBank/DDBJ databases">
        <title>Depth-based differentiation of microbial function through sediment-hosted aquifers and enrichment of novel symbionts in the deep terrestrial subsurface.</title>
        <authorList>
            <person name="Probst A.J."/>
            <person name="Ladd B."/>
            <person name="Jarett J.K."/>
            <person name="Geller-Mcgrath D.E."/>
            <person name="Sieber C.M."/>
            <person name="Emerson J.B."/>
            <person name="Anantharaman K."/>
            <person name="Thomas B.C."/>
            <person name="Malmstrom R."/>
            <person name="Stieglmeier M."/>
            <person name="Klingl A."/>
            <person name="Woyke T."/>
            <person name="Ryan C.M."/>
            <person name="Banfield J.F."/>
        </authorList>
    </citation>
    <scope>NUCLEOTIDE SEQUENCE [LARGE SCALE GENOMIC DNA]</scope>
    <source>
        <strain evidence="8">CG12_big_fil_rev_8_21_14_0_65_43_15</strain>
    </source>
</reference>
<feature type="binding site" evidence="6">
    <location>
        <position position="152"/>
    </location>
    <ligand>
        <name>Zn(2+)</name>
        <dbReference type="ChEBI" id="CHEBI:29105"/>
        <label>2</label>
    </ligand>
</feature>
<feature type="binding site" evidence="6">
    <location>
        <position position="179"/>
    </location>
    <ligand>
        <name>Zn(2+)</name>
        <dbReference type="ChEBI" id="CHEBI:29105"/>
        <label>2</label>
    </ligand>
</feature>
<evidence type="ECO:0000256" key="2">
    <source>
        <dbReference type="ARBA" id="ARBA00010286"/>
    </source>
</evidence>
<dbReference type="SUPFAM" id="SSF51338">
    <property type="entry name" value="Composite domain of metallo-dependent hydrolases"/>
    <property type="match status" value="1"/>
</dbReference>
<feature type="binding site" evidence="6">
    <location>
        <position position="305"/>
    </location>
    <ligand>
        <name>Zn(2+)</name>
        <dbReference type="ChEBI" id="CHEBI:29105"/>
        <label>1</label>
    </ligand>
</feature>
<organism evidence="8 9">
    <name type="scientific">Candidatus Taenaricola geysiri</name>
    <dbReference type="NCBI Taxonomy" id="1974752"/>
    <lineage>
        <taxon>Bacteria</taxon>
        <taxon>Pseudomonadati</taxon>
        <taxon>Candidatus Omnitrophota</taxon>
        <taxon>Candidatus Taenaricola</taxon>
    </lineage>
</organism>
<feature type="binding site" evidence="6">
    <location>
        <position position="62"/>
    </location>
    <ligand>
        <name>Zn(2+)</name>
        <dbReference type="ChEBI" id="CHEBI:29105"/>
        <label>1</label>
    </ligand>
</feature>
<comment type="pathway">
    <text evidence="6">Pyrimidine metabolism; UMP biosynthesis via de novo pathway; (S)-dihydroorotate from bicarbonate: step 3/3.</text>
</comment>
<feature type="binding site" evidence="6">
    <location>
        <begin position="62"/>
        <end position="64"/>
    </location>
    <ligand>
        <name>substrate</name>
    </ligand>
</feature>
<dbReference type="EMBL" id="PFGP01000035">
    <property type="protein sequence ID" value="PIW66698.1"/>
    <property type="molecule type" value="Genomic_DNA"/>
</dbReference>
<feature type="binding site" evidence="6">
    <location>
        <position position="60"/>
    </location>
    <ligand>
        <name>Zn(2+)</name>
        <dbReference type="ChEBI" id="CHEBI:29105"/>
        <label>1</label>
    </ligand>
</feature>
<keyword evidence="5 6" id="KW-0665">Pyrimidine biosynthesis</keyword>
<sequence>MKILIKGARVIDPANNTDDVRDILIDGAKILKVEKTIAAQADNIIDAKGKIVMPGIVDMHAHLREPGREDKETIASATTAALRGGVTSILAMPNTSPCIDSAESIELLKNIIRKTAQMNVFMCGAITKNRLGKELSDITGLEKFGAVAISDDGASVDSDEIMKEAMQHAKKKNILVLCHCEDKSLSADGVVNFGFTSTRLGLKGISRESEYKRAQRDIRLAEETGARLHITHVSCAETIEFIRQAKKSGIKVTADVTPHHMCLDEEAVLEYDPNFKMNPPLRGKEDLAAIKQALKDGTIDAIATDHAPHTENEKEIEFDRAEFGVIGFETILSVAITELVATGVLSWPELVKKLSYNPAVILKVNKGALAPGHDADITVVSPDKEWQVTKEGFASISKNSAFLEKKLKGVVEYTIVSGKIAYQRG</sequence>
<proteinExistence type="inferred from homology"/>
<feature type="domain" description="Dihydroorotase catalytic" evidence="7">
    <location>
        <begin position="49"/>
        <end position="237"/>
    </location>
</feature>
<dbReference type="SUPFAM" id="SSF51556">
    <property type="entry name" value="Metallo-dependent hydrolases"/>
    <property type="match status" value="1"/>
</dbReference>
<comment type="function">
    <text evidence="1 6">Catalyzes the reversible cyclization of carbamoyl aspartate to dihydroorotate.</text>
</comment>
<name>A0A2J0LFS8_9BACT</name>
<dbReference type="InterPro" id="IPR024403">
    <property type="entry name" value="DHOase_cat"/>
</dbReference>
<dbReference type="GO" id="GO:0005737">
    <property type="term" value="C:cytoplasm"/>
    <property type="evidence" value="ECO:0007669"/>
    <property type="project" value="TreeGrafter"/>
</dbReference>
<dbReference type="Proteomes" id="UP000231267">
    <property type="component" value="Unassembled WGS sequence"/>
</dbReference>
<gene>
    <name evidence="6" type="primary">pyrC</name>
    <name evidence="8" type="ORF">COW11_02060</name>
</gene>
<dbReference type="GO" id="GO:0004038">
    <property type="term" value="F:allantoinase activity"/>
    <property type="evidence" value="ECO:0007669"/>
    <property type="project" value="TreeGrafter"/>
</dbReference>
<dbReference type="NCBIfam" id="TIGR00857">
    <property type="entry name" value="pyrC_multi"/>
    <property type="match status" value="1"/>
</dbReference>
<dbReference type="InterPro" id="IPR002195">
    <property type="entry name" value="Dihydroorotase_CS"/>
</dbReference>
<dbReference type="HAMAP" id="MF_00220_B">
    <property type="entry name" value="PyrC_classI_B"/>
    <property type="match status" value="1"/>
</dbReference>
<dbReference type="GO" id="GO:0044205">
    <property type="term" value="P:'de novo' UMP biosynthetic process"/>
    <property type="evidence" value="ECO:0007669"/>
    <property type="project" value="UniProtKB-UniRule"/>
</dbReference>
<protein>
    <recommendedName>
        <fullName evidence="6">Dihydroorotase</fullName>
        <shortName evidence="6">DHOase</shortName>
        <ecNumber evidence="6">3.5.2.3</ecNumber>
    </recommendedName>
</protein>
<dbReference type="PROSITE" id="PS00483">
    <property type="entry name" value="DIHYDROOROTASE_2"/>
    <property type="match status" value="1"/>
</dbReference>
<comment type="caution">
    <text evidence="8">The sequence shown here is derived from an EMBL/GenBank/DDBJ whole genome shotgun (WGS) entry which is preliminary data.</text>
</comment>
<comment type="similarity">
    <text evidence="2 6">Belongs to the metallo-dependent hydrolases superfamily. DHOase family. Class I DHOase subfamily.</text>
</comment>
<dbReference type="UniPathway" id="UPA00070">
    <property type="reaction ID" value="UER00117"/>
</dbReference>
<evidence type="ECO:0000256" key="3">
    <source>
        <dbReference type="ARBA" id="ARBA00022723"/>
    </source>
</evidence>
<dbReference type="PROSITE" id="PS00482">
    <property type="entry name" value="DIHYDROOROTASE_1"/>
    <property type="match status" value="1"/>
</dbReference>
<evidence type="ECO:0000256" key="6">
    <source>
        <dbReference type="HAMAP-Rule" id="MF_00220"/>
    </source>
</evidence>
<evidence type="ECO:0000256" key="4">
    <source>
        <dbReference type="ARBA" id="ARBA00022801"/>
    </source>
</evidence>
<feature type="binding site" evidence="6">
    <location>
        <begin position="323"/>
        <end position="324"/>
    </location>
    <ligand>
        <name>substrate</name>
    </ligand>
</feature>
<dbReference type="Gene3D" id="2.30.40.10">
    <property type="entry name" value="Urease, subunit C, domain 1"/>
    <property type="match status" value="1"/>
</dbReference>